<name>A0A2W4ZGM2_9BACT</name>
<comment type="caution">
    <text evidence="1">The sequence shown here is derived from an EMBL/GenBank/DDBJ whole genome shotgun (WGS) entry which is preliminary data.</text>
</comment>
<sequence length="189" mass="20651">MALNDVALCSRALIRIGAAPIASFADGTAESEIAGALFAPVRDAMLSSYPWSFAYGQAALAKLSQSPLADYQNAFQLPNDFLRAISAGQAGRGRGLTYRIARGALHTNADDVVLSYIFRPEEEEFPPYFDMAMISRLAAEFCIPVTENTSRADALYRMAENEFARARQIDAQQDTPGRIENFSLTDVRG</sequence>
<protein>
    <submittedName>
        <fullName evidence="1">Uncharacterized protein</fullName>
    </submittedName>
</protein>
<proteinExistence type="predicted"/>
<evidence type="ECO:0000313" key="2">
    <source>
        <dbReference type="Proteomes" id="UP000249557"/>
    </source>
</evidence>
<gene>
    <name evidence="1" type="ORF">DI626_10755</name>
</gene>
<reference evidence="1 2" key="1">
    <citation type="submission" date="2017-08" db="EMBL/GenBank/DDBJ databases">
        <title>Infants hospitalized years apart are colonized by the same room-sourced microbial strains.</title>
        <authorList>
            <person name="Brooks B."/>
            <person name="Olm M.R."/>
            <person name="Firek B.A."/>
            <person name="Baker R."/>
            <person name="Thomas B.C."/>
            <person name="Morowitz M.J."/>
            <person name="Banfield J.F."/>
        </authorList>
    </citation>
    <scope>NUCLEOTIDE SEQUENCE [LARGE SCALE GENOMIC DNA]</scope>
    <source>
        <strain evidence="1">S2_018_000_R2_104</strain>
    </source>
</reference>
<dbReference type="AlphaFoldDB" id="A0A2W4ZGM2"/>
<dbReference type="Proteomes" id="UP000249557">
    <property type="component" value="Unassembled WGS sequence"/>
</dbReference>
<dbReference type="EMBL" id="QFNK01000298">
    <property type="protein sequence ID" value="PZO81543.1"/>
    <property type="molecule type" value="Genomic_DNA"/>
</dbReference>
<accession>A0A2W4ZGM2</accession>
<organism evidence="1 2">
    <name type="scientific">Micavibrio aeruginosavorus</name>
    <dbReference type="NCBI Taxonomy" id="349221"/>
    <lineage>
        <taxon>Bacteria</taxon>
        <taxon>Pseudomonadati</taxon>
        <taxon>Bdellovibrionota</taxon>
        <taxon>Bdellovibrionia</taxon>
        <taxon>Bdellovibrionales</taxon>
        <taxon>Pseudobdellovibrionaceae</taxon>
        <taxon>Micavibrio</taxon>
    </lineage>
</organism>
<evidence type="ECO:0000313" key="1">
    <source>
        <dbReference type="EMBL" id="PZO81543.1"/>
    </source>
</evidence>